<evidence type="ECO:0000313" key="5">
    <source>
        <dbReference type="EnsemblMetazoa" id="Aqu2.1.31897_001"/>
    </source>
</evidence>
<name>A0A1X7UX03_AMPQE</name>
<protein>
    <recommendedName>
        <fullName evidence="4">CUB domain-containing protein</fullName>
    </recommendedName>
</protein>
<evidence type="ECO:0000256" key="3">
    <source>
        <dbReference type="PROSITE-ProRule" id="PRU00059"/>
    </source>
</evidence>
<evidence type="ECO:0000259" key="4">
    <source>
        <dbReference type="PROSITE" id="PS01180"/>
    </source>
</evidence>
<accession>A0A1X7UX03</accession>
<organism evidence="5">
    <name type="scientific">Amphimedon queenslandica</name>
    <name type="common">Sponge</name>
    <dbReference type="NCBI Taxonomy" id="400682"/>
    <lineage>
        <taxon>Eukaryota</taxon>
        <taxon>Metazoa</taxon>
        <taxon>Porifera</taxon>
        <taxon>Demospongiae</taxon>
        <taxon>Heteroscleromorpha</taxon>
        <taxon>Haplosclerida</taxon>
        <taxon>Niphatidae</taxon>
        <taxon>Amphimedon</taxon>
    </lineage>
</organism>
<dbReference type="PANTHER" id="PTHR24251">
    <property type="entry name" value="OVOCHYMASE-RELATED"/>
    <property type="match status" value="1"/>
</dbReference>
<dbReference type="AlphaFoldDB" id="A0A1X7UX03"/>
<dbReference type="InterPro" id="IPR000859">
    <property type="entry name" value="CUB_dom"/>
</dbReference>
<dbReference type="SUPFAM" id="SSF49854">
    <property type="entry name" value="Spermadhesin, CUB domain"/>
    <property type="match status" value="2"/>
</dbReference>
<dbReference type="PROSITE" id="PS01180">
    <property type="entry name" value="CUB"/>
    <property type="match status" value="1"/>
</dbReference>
<reference evidence="5" key="1">
    <citation type="submission" date="2017-05" db="UniProtKB">
        <authorList>
            <consortium name="EnsemblMetazoa"/>
        </authorList>
    </citation>
    <scope>IDENTIFICATION</scope>
</reference>
<dbReference type="EnsemblMetazoa" id="Aqu2.1.31897_001">
    <property type="protein sequence ID" value="Aqu2.1.31897_001"/>
    <property type="gene ID" value="Aqu2.1.31897"/>
</dbReference>
<dbReference type="InParanoid" id="A0A1X7UX03"/>
<keyword evidence="1" id="KW-0677">Repeat</keyword>
<dbReference type="InterPro" id="IPR035914">
    <property type="entry name" value="Sperma_CUB_dom_sf"/>
</dbReference>
<evidence type="ECO:0000256" key="1">
    <source>
        <dbReference type="ARBA" id="ARBA00022737"/>
    </source>
</evidence>
<comment type="caution">
    <text evidence="3">Lacks conserved residue(s) required for the propagation of feature annotation.</text>
</comment>
<sequence length="682" mass="76513">MLDLPSKCNIPVHLLSLSNKNNDCAPSNDQSLGLRRSNNGLATTDGFYSLALCILYRLDVVNCDKEAPIPPVHQTITYAANPYPNCFTRRFACDAKKDHVSSTNGLTSIPIRPHKEVGSTEYPARILQYFHIQCPTGRFARFVTGSSSIELEGRHSIGDQNICLDYVQIKLLATGEECEICGNEALTDKCGSIVNRTYSYSTSNMLITFRSDPIKQESGFKINIACNANEMEEEGIGECLKTSSSLSWNEYKRMIQSPNYIEYTEAISHVPYDATGILFDFYGDYHYKSLKAPVKSYKGMLSLARIAQKSCDASTRTVARDVQDLFPYSMREEVPYFEEQPTGVLICAGIPSGIFQPGSGPPSVVGKETSGSFSAWNLLYRLDVVSCSSAAIPPLNQSFTYSAWPYLNYFTWEFRCYATLELHASVLAGNIITLRSNSENGRYKPHVLEYFHIQCPPGRFARFVTGSSSIELEGRHSIGDQNICLDYVQIKLLATGEKCEICGNEALTDNCGSIVNRTYSYNTSNMLITFRSNSVKQERGFKISIACNANEMEEEGIGECLKTSSSLSWNEYKRMIQSPNYIEYTEAISHVPYDATGILFDFYGDYQYKSLKAPVKSYKGILSLAKIAQKSCDASTRTVAREVQDLFPYSMREEVPYFEEQPTGVEEPMQMGDFEFQQDYKK</sequence>
<evidence type="ECO:0000256" key="2">
    <source>
        <dbReference type="ARBA" id="ARBA00023157"/>
    </source>
</evidence>
<dbReference type="Gene3D" id="2.60.120.290">
    <property type="entry name" value="Spermadhesin, CUB domain"/>
    <property type="match status" value="2"/>
</dbReference>
<keyword evidence="2" id="KW-1015">Disulfide bond</keyword>
<feature type="domain" description="CUB" evidence="4">
    <location>
        <begin position="93"/>
        <end position="227"/>
    </location>
</feature>
<proteinExistence type="predicted"/>